<keyword evidence="1" id="KW-0472">Membrane</keyword>
<gene>
    <name evidence="2" type="ORF">K493DRAFT_303907</name>
</gene>
<keyword evidence="3" id="KW-1185">Reference proteome</keyword>
<name>A0A1Y1Y0V9_9FUNG</name>
<organism evidence="2 3">
    <name type="scientific">Basidiobolus meristosporus CBS 931.73</name>
    <dbReference type="NCBI Taxonomy" id="1314790"/>
    <lineage>
        <taxon>Eukaryota</taxon>
        <taxon>Fungi</taxon>
        <taxon>Fungi incertae sedis</taxon>
        <taxon>Zoopagomycota</taxon>
        <taxon>Entomophthoromycotina</taxon>
        <taxon>Basidiobolomycetes</taxon>
        <taxon>Basidiobolales</taxon>
        <taxon>Basidiobolaceae</taxon>
        <taxon>Basidiobolus</taxon>
    </lineage>
</organism>
<protein>
    <submittedName>
        <fullName evidence="2">Uncharacterized protein</fullName>
    </submittedName>
</protein>
<sequence length="177" mass="20044">MNPPFASRAGAYSTETLIATFHPTLSPFVVKALAQLEPEYGPGSIEYEIAYNFLNHTSEAPVKPPPATLDRSLTSTLRPDLPPGYSTISKECVEYEDRYVDESRYPSDYLEKTEVPAGALLFLFGFLIMPCWWVGAIYPREPRNKLQQKWRFYNKLMSVVSGIILISGVGILIWYLK</sequence>
<dbReference type="AlphaFoldDB" id="A0A1Y1Y0V9"/>
<keyword evidence="1" id="KW-0812">Transmembrane</keyword>
<dbReference type="InParanoid" id="A0A1Y1Y0V9"/>
<comment type="caution">
    <text evidence="2">The sequence shown here is derived from an EMBL/GenBank/DDBJ whole genome shotgun (WGS) entry which is preliminary data.</text>
</comment>
<dbReference type="Proteomes" id="UP000193498">
    <property type="component" value="Unassembled WGS sequence"/>
</dbReference>
<evidence type="ECO:0000313" key="2">
    <source>
        <dbReference type="EMBL" id="ORX91643.1"/>
    </source>
</evidence>
<accession>A0A1Y1Y0V9</accession>
<keyword evidence="1" id="KW-1133">Transmembrane helix</keyword>
<evidence type="ECO:0000313" key="3">
    <source>
        <dbReference type="Proteomes" id="UP000193498"/>
    </source>
</evidence>
<evidence type="ECO:0000256" key="1">
    <source>
        <dbReference type="SAM" id="Phobius"/>
    </source>
</evidence>
<dbReference type="EMBL" id="MCFE01000313">
    <property type="protein sequence ID" value="ORX91643.1"/>
    <property type="molecule type" value="Genomic_DNA"/>
</dbReference>
<proteinExistence type="predicted"/>
<feature type="transmembrane region" description="Helical" evidence="1">
    <location>
        <begin position="156"/>
        <end position="176"/>
    </location>
</feature>
<reference evidence="2 3" key="1">
    <citation type="submission" date="2016-07" db="EMBL/GenBank/DDBJ databases">
        <title>Pervasive Adenine N6-methylation of Active Genes in Fungi.</title>
        <authorList>
            <consortium name="DOE Joint Genome Institute"/>
            <person name="Mondo S.J."/>
            <person name="Dannebaum R.O."/>
            <person name="Kuo R.C."/>
            <person name="Labutti K."/>
            <person name="Haridas S."/>
            <person name="Kuo A."/>
            <person name="Salamov A."/>
            <person name="Ahrendt S.R."/>
            <person name="Lipzen A."/>
            <person name="Sullivan W."/>
            <person name="Andreopoulos W.B."/>
            <person name="Clum A."/>
            <person name="Lindquist E."/>
            <person name="Daum C."/>
            <person name="Ramamoorthy G.K."/>
            <person name="Gryganskyi A."/>
            <person name="Culley D."/>
            <person name="Magnuson J.K."/>
            <person name="James T.Y."/>
            <person name="O'Malley M.A."/>
            <person name="Stajich J.E."/>
            <person name="Spatafora J.W."/>
            <person name="Visel A."/>
            <person name="Grigoriev I.V."/>
        </authorList>
    </citation>
    <scope>NUCLEOTIDE SEQUENCE [LARGE SCALE GENOMIC DNA]</scope>
    <source>
        <strain evidence="2 3">CBS 931.73</strain>
    </source>
</reference>
<feature type="transmembrane region" description="Helical" evidence="1">
    <location>
        <begin position="115"/>
        <end position="135"/>
    </location>
</feature>